<dbReference type="STRING" id="594679.SD28_00815"/>
<dbReference type="PROSITE" id="PS00077">
    <property type="entry name" value="COX1_CUB"/>
    <property type="match status" value="1"/>
</dbReference>
<feature type="transmembrane region" description="Helical" evidence="26">
    <location>
        <begin position="115"/>
        <end position="138"/>
    </location>
</feature>
<evidence type="ECO:0000256" key="6">
    <source>
        <dbReference type="ARBA" id="ARBA00014691"/>
    </source>
</evidence>
<reference evidence="28 29" key="1">
    <citation type="submission" date="2014-12" db="EMBL/GenBank/DDBJ databases">
        <title>Complete genome sequence of Francisella guanzhouensis strain 08HL01032 isolated from air-conditioning system in China.</title>
        <authorList>
            <person name="Svensson D."/>
            <person name="Ohrman C."/>
            <person name="Backman S."/>
            <person name="Karlsson E."/>
            <person name="Nilsson E."/>
            <person name="Bystrom M."/>
            <person name="Larkeryd A."/>
            <person name="Stenberg P."/>
            <person name="Scholtz H.C."/>
            <person name="Forsman M."/>
            <person name="Sjodin A."/>
        </authorList>
    </citation>
    <scope>NUCLEOTIDE SEQUENCE [LARGE SCALE GENOMIC DNA]</scope>
    <source>
        <strain evidence="28 29">08HL01032</strain>
    </source>
</reference>
<feature type="transmembrane region" description="Helical" evidence="26">
    <location>
        <begin position="322"/>
        <end position="346"/>
    </location>
</feature>
<feature type="domain" description="Cytochrome oxidase subunit I profile" evidence="27">
    <location>
        <begin position="51"/>
        <end position="572"/>
    </location>
</feature>
<evidence type="ECO:0000256" key="10">
    <source>
        <dbReference type="ARBA" id="ARBA00022660"/>
    </source>
</evidence>
<dbReference type="Pfam" id="PF00115">
    <property type="entry name" value="COX1"/>
    <property type="match status" value="1"/>
</dbReference>
<dbReference type="PRINTS" id="PR01165">
    <property type="entry name" value="CYCOXIDASEI"/>
</dbReference>
<feature type="transmembrane region" description="Helical" evidence="26">
    <location>
        <begin position="392"/>
        <end position="415"/>
    </location>
</feature>
<keyword evidence="14 26" id="KW-1133">Transmembrane helix</keyword>
<evidence type="ECO:0000256" key="25">
    <source>
        <dbReference type="RuleBase" id="RU000370"/>
    </source>
</evidence>
<dbReference type="GO" id="GO:0009060">
    <property type="term" value="P:aerobic respiration"/>
    <property type="evidence" value="ECO:0007669"/>
    <property type="project" value="InterPro"/>
</dbReference>
<evidence type="ECO:0000256" key="5">
    <source>
        <dbReference type="ARBA" id="ARBA00012941"/>
    </source>
</evidence>
<dbReference type="OrthoDB" id="9803294at2"/>
<dbReference type="Gene3D" id="1.20.210.10">
    <property type="entry name" value="Cytochrome c oxidase-like, subunit I domain"/>
    <property type="match status" value="1"/>
</dbReference>
<dbReference type="InterPro" id="IPR014207">
    <property type="entry name" value="Cyt_c_ubiqinol_oxidase_su1"/>
</dbReference>
<dbReference type="GO" id="GO:0005886">
    <property type="term" value="C:plasma membrane"/>
    <property type="evidence" value="ECO:0007669"/>
    <property type="project" value="UniProtKB-SubCell"/>
</dbReference>
<dbReference type="PANTHER" id="PTHR10422:SF35">
    <property type="entry name" value="CYTOCHROME BO(3) UBIQUINOL OXIDASE SUBUNIT 1"/>
    <property type="match status" value="1"/>
</dbReference>
<dbReference type="RefSeq" id="WP_039123156.1">
    <property type="nucleotide sequence ID" value="NZ_CP010427.1"/>
</dbReference>
<gene>
    <name evidence="28" type="ORF">SD28_00815</name>
</gene>
<dbReference type="InterPro" id="IPR000883">
    <property type="entry name" value="Cyt_C_Oxase_1"/>
</dbReference>
<feature type="transmembrane region" description="Helical" evidence="26">
    <location>
        <begin position="27"/>
        <end position="50"/>
    </location>
</feature>
<keyword evidence="16" id="KW-0186">Copper</keyword>
<evidence type="ECO:0000256" key="8">
    <source>
        <dbReference type="ARBA" id="ARBA00022475"/>
    </source>
</evidence>
<evidence type="ECO:0000259" key="27">
    <source>
        <dbReference type="PROSITE" id="PS50855"/>
    </source>
</evidence>
<evidence type="ECO:0000256" key="24">
    <source>
        <dbReference type="ARBA" id="ARBA00048190"/>
    </source>
</evidence>
<evidence type="ECO:0000256" key="15">
    <source>
        <dbReference type="ARBA" id="ARBA00023004"/>
    </source>
</evidence>
<keyword evidence="8" id="KW-1003">Cell membrane</keyword>
<dbReference type="GO" id="GO:0015990">
    <property type="term" value="P:electron transport coupled proton transport"/>
    <property type="evidence" value="ECO:0007669"/>
    <property type="project" value="TreeGrafter"/>
</dbReference>
<keyword evidence="29" id="KW-1185">Reference proteome</keyword>
<keyword evidence="10 25" id="KW-0679">Respiratory chain</keyword>
<comment type="catalytic activity">
    <reaction evidence="24">
        <text>2 a ubiquinol + O2 + n H(+)(in) = 2 a ubiquinone + 2 H2O + n H(+)(out)</text>
        <dbReference type="Rhea" id="RHEA:30251"/>
        <dbReference type="Rhea" id="RHEA-COMP:9565"/>
        <dbReference type="Rhea" id="RHEA-COMP:9566"/>
        <dbReference type="ChEBI" id="CHEBI:15377"/>
        <dbReference type="ChEBI" id="CHEBI:15378"/>
        <dbReference type="ChEBI" id="CHEBI:15379"/>
        <dbReference type="ChEBI" id="CHEBI:16389"/>
        <dbReference type="ChEBI" id="CHEBI:17976"/>
        <dbReference type="EC" id="7.1.1.3"/>
    </reaction>
</comment>
<keyword evidence="7 25" id="KW-0813">Transport</keyword>
<dbReference type="EMBL" id="CP010427">
    <property type="protein sequence ID" value="AJC48306.1"/>
    <property type="molecule type" value="Genomic_DNA"/>
</dbReference>
<evidence type="ECO:0000256" key="21">
    <source>
        <dbReference type="ARBA" id="ARBA00032435"/>
    </source>
</evidence>
<comment type="subunit">
    <text evidence="23">The cytochrome bo(3) ubiquinol oxidase complex is a heterooctamer of two A chains, two B chains, two C chains and two D chains.</text>
</comment>
<feature type="transmembrane region" description="Helical" evidence="26">
    <location>
        <begin position="71"/>
        <end position="91"/>
    </location>
</feature>
<evidence type="ECO:0000256" key="3">
    <source>
        <dbReference type="ARBA" id="ARBA00004651"/>
    </source>
</evidence>
<dbReference type="HOGENOM" id="CLU_011899_7_1_6"/>
<dbReference type="NCBIfam" id="TIGR02843">
    <property type="entry name" value="CyoB"/>
    <property type="match status" value="1"/>
</dbReference>
<dbReference type="SUPFAM" id="SSF81442">
    <property type="entry name" value="Cytochrome c oxidase subunit I-like"/>
    <property type="match status" value="1"/>
</dbReference>
<name>A0A0A8E813_9GAMM</name>
<feature type="transmembrane region" description="Helical" evidence="26">
    <location>
        <begin position="427"/>
        <end position="452"/>
    </location>
</feature>
<evidence type="ECO:0000256" key="26">
    <source>
        <dbReference type="SAM" id="Phobius"/>
    </source>
</evidence>
<evidence type="ECO:0000256" key="12">
    <source>
        <dbReference type="ARBA" id="ARBA00022723"/>
    </source>
</evidence>
<feature type="transmembrane region" description="Helical" evidence="26">
    <location>
        <begin position="358"/>
        <end position="380"/>
    </location>
</feature>
<evidence type="ECO:0000256" key="14">
    <source>
        <dbReference type="ARBA" id="ARBA00022989"/>
    </source>
</evidence>
<dbReference type="InterPro" id="IPR023615">
    <property type="entry name" value="Cyt_c_Oxase_su1_BS"/>
</dbReference>
<comment type="subcellular location">
    <subcellularLocation>
        <location evidence="3">Cell membrane</location>
        <topology evidence="3">Multi-pass membrane protein</topology>
    </subcellularLocation>
</comment>
<feature type="transmembrane region" description="Helical" evidence="26">
    <location>
        <begin position="239"/>
        <end position="267"/>
    </location>
</feature>
<feature type="transmembrane region" description="Helical" evidence="26">
    <location>
        <begin position="464"/>
        <end position="487"/>
    </location>
</feature>
<evidence type="ECO:0000256" key="9">
    <source>
        <dbReference type="ARBA" id="ARBA00022617"/>
    </source>
</evidence>
<dbReference type="CDD" id="cd01662">
    <property type="entry name" value="Ubiquinol_Oxidase_I"/>
    <property type="match status" value="1"/>
</dbReference>
<evidence type="ECO:0000256" key="4">
    <source>
        <dbReference type="ARBA" id="ARBA00009578"/>
    </source>
</evidence>
<keyword evidence="13 25" id="KW-0249">Electron transport</keyword>
<dbReference type="GO" id="GO:0022904">
    <property type="term" value="P:respiratory electron transport chain"/>
    <property type="evidence" value="ECO:0007669"/>
    <property type="project" value="TreeGrafter"/>
</dbReference>
<keyword evidence="17 26" id="KW-0472">Membrane</keyword>
<feature type="transmembrane region" description="Helical" evidence="26">
    <location>
        <begin position="606"/>
        <end position="623"/>
    </location>
</feature>
<evidence type="ECO:0000256" key="19">
    <source>
        <dbReference type="ARBA" id="ARBA00031883"/>
    </source>
</evidence>
<evidence type="ECO:0000256" key="13">
    <source>
        <dbReference type="ARBA" id="ARBA00022982"/>
    </source>
</evidence>
<accession>A0A0A8E813</accession>
<dbReference type="Proteomes" id="UP000031104">
    <property type="component" value="Chromosome"/>
</dbReference>
<keyword evidence="12" id="KW-0479">Metal-binding</keyword>
<dbReference type="EC" id="7.1.1.3" evidence="5"/>
<comment type="cofactor">
    <cofactor evidence="1">
        <name>heme b</name>
        <dbReference type="ChEBI" id="CHEBI:60344"/>
    </cofactor>
</comment>
<comment type="cofactor">
    <cofactor evidence="22">
        <name>Fe(II)-heme o</name>
        <dbReference type="ChEBI" id="CHEBI:60530"/>
    </cofactor>
</comment>
<feature type="transmembrane region" description="Helical" evidence="26">
    <location>
        <begin position="287"/>
        <end position="310"/>
    </location>
</feature>
<evidence type="ECO:0000313" key="28">
    <source>
        <dbReference type="EMBL" id="AJC48306.1"/>
    </source>
</evidence>
<evidence type="ECO:0000256" key="22">
    <source>
        <dbReference type="ARBA" id="ARBA00034455"/>
    </source>
</evidence>
<evidence type="ECO:0000256" key="7">
    <source>
        <dbReference type="ARBA" id="ARBA00022448"/>
    </source>
</evidence>
<evidence type="ECO:0000256" key="20">
    <source>
        <dbReference type="ARBA" id="ARBA00032190"/>
    </source>
</evidence>
<keyword evidence="9 25" id="KW-0349">Heme</keyword>
<organism evidence="28 29">
    <name type="scientific">Allofrancisella guangzhouensis</name>
    <dbReference type="NCBI Taxonomy" id="594679"/>
    <lineage>
        <taxon>Bacteria</taxon>
        <taxon>Pseudomonadati</taxon>
        <taxon>Pseudomonadota</taxon>
        <taxon>Gammaproteobacteria</taxon>
        <taxon>Thiotrichales</taxon>
        <taxon>Francisellaceae</taxon>
        <taxon>Allofrancisella</taxon>
    </lineage>
</organism>
<dbReference type="InterPro" id="IPR036927">
    <property type="entry name" value="Cyt_c_oxase-like_su1_sf"/>
</dbReference>
<dbReference type="GO" id="GO:0009486">
    <property type="term" value="F:cytochrome bo3 ubiquinol oxidase activity"/>
    <property type="evidence" value="ECO:0007669"/>
    <property type="project" value="UniProtKB-EC"/>
</dbReference>
<feature type="transmembrane region" description="Helical" evidence="26">
    <location>
        <begin position="202"/>
        <end position="227"/>
    </location>
</feature>
<evidence type="ECO:0000313" key="29">
    <source>
        <dbReference type="Proteomes" id="UP000031104"/>
    </source>
</evidence>
<evidence type="ECO:0000256" key="16">
    <source>
        <dbReference type="ARBA" id="ARBA00023008"/>
    </source>
</evidence>
<evidence type="ECO:0000256" key="2">
    <source>
        <dbReference type="ARBA" id="ARBA00001973"/>
    </source>
</evidence>
<evidence type="ECO:0000256" key="11">
    <source>
        <dbReference type="ARBA" id="ARBA00022692"/>
    </source>
</evidence>
<proteinExistence type="inferred from homology"/>
<protein>
    <recommendedName>
        <fullName evidence="6">Cytochrome bo(3) ubiquinol oxidase subunit 1</fullName>
        <ecNumber evidence="5">7.1.1.3</ecNumber>
    </recommendedName>
    <alternativeName>
        <fullName evidence="20">Cytochrome o ubiquinol oxidase subunit 1</fullName>
    </alternativeName>
    <alternativeName>
        <fullName evidence="18">Oxidase bo(3) subunit 1</fullName>
    </alternativeName>
    <alternativeName>
        <fullName evidence="21">Ubiquinol oxidase polypeptide I</fullName>
    </alternativeName>
    <alternativeName>
        <fullName evidence="19">Ubiquinol oxidase subunit 1</fullName>
    </alternativeName>
</protein>
<dbReference type="PANTHER" id="PTHR10422">
    <property type="entry name" value="CYTOCHROME C OXIDASE SUBUNIT 1"/>
    <property type="match status" value="1"/>
</dbReference>
<comment type="cofactor">
    <cofactor evidence="2">
        <name>Cu(2+)</name>
        <dbReference type="ChEBI" id="CHEBI:29036"/>
    </cofactor>
</comment>
<dbReference type="GO" id="GO:0046872">
    <property type="term" value="F:metal ion binding"/>
    <property type="evidence" value="ECO:0007669"/>
    <property type="project" value="UniProtKB-KW"/>
</dbReference>
<dbReference type="GO" id="GO:0004129">
    <property type="term" value="F:cytochrome-c oxidase activity"/>
    <property type="evidence" value="ECO:0007669"/>
    <property type="project" value="InterPro"/>
</dbReference>
<keyword evidence="15" id="KW-0408">Iron</keyword>
<feature type="transmembrane region" description="Helical" evidence="26">
    <location>
        <begin position="158"/>
        <end position="182"/>
    </location>
</feature>
<dbReference type="FunFam" id="1.20.210.10:FF:000002">
    <property type="entry name" value="Cytochrome o ubiquinol oxidase, subunit I"/>
    <property type="match status" value="1"/>
</dbReference>
<keyword evidence="11 25" id="KW-0812">Transmembrane</keyword>
<dbReference type="PROSITE" id="PS50855">
    <property type="entry name" value="COX1"/>
    <property type="match status" value="1"/>
</dbReference>
<evidence type="ECO:0000256" key="17">
    <source>
        <dbReference type="ARBA" id="ARBA00023136"/>
    </source>
</evidence>
<sequence length="675" mass="76416">MLEALIGKLSNPHLVFPYLYEPISQQMIILGMFIFIVISGVAVLGGITYFKKWGYLWREWFTTVDHKKIGTMYIIVALVMLFRGFVDAAMMRTQQALAAGDNTGYLIPEHFDQIFTAHGVIMIFFVAMPLIFGLMNWVIPLQIGARDVAFPYMNSLSFWLFVVGAMLINISLLVGDFAHAGWLAYPPFSDITYSPTVGTDYYIWGLQISGIGSLMTGINFFVTIIKMRCKGMTLMKMPIFTWTSLCSVILVIAAFPVLTVTLGLLTLDRYFGTHFFTVSGGGDQMMYVNLIWIWGHPEVYILVLPMFGVYSEVVATFCKKPLFGYVTMVWASIVITILSFTVWLHHFFTMGASANVNAFFGIMTMIIAIPTGVKIFNWLFTMYKGRITFTTPMLWLVGFIVTFSIGGMTGVLLSVPGVDFQMHNSVFLIAHFHNVIIGGVVFGAFAGLTYWFPKIFGFKLNERLGKYAFWCWLIGFFVAFMPLYVLGTMGMTRRLYHYDASTGYQSLLIVAWFGAMIIALGVFFQVLQIIVSVRNRDSNRVTGDAWDTGRTLEWAIPSPVPFYNFAHDPVVSERDAFWNQKQKGLDIQNESKGKDKQYEDIHMPRNTAIGFVIGAFSFIFGFAAVWHIWWLVVVGVVGIIGTVLYRSFDYDIDYYVKADEVEKVENEYSKSQGVI</sequence>
<dbReference type="AlphaFoldDB" id="A0A0A8E813"/>
<comment type="similarity">
    <text evidence="4 25">Belongs to the heme-copper respiratory oxidase family.</text>
</comment>
<feature type="transmembrane region" description="Helical" evidence="26">
    <location>
        <begin position="629"/>
        <end position="648"/>
    </location>
</feature>
<evidence type="ECO:0000256" key="23">
    <source>
        <dbReference type="ARBA" id="ARBA00034513"/>
    </source>
</evidence>
<feature type="transmembrane region" description="Helical" evidence="26">
    <location>
        <begin position="507"/>
        <end position="531"/>
    </location>
</feature>
<evidence type="ECO:0000256" key="18">
    <source>
        <dbReference type="ARBA" id="ARBA00030075"/>
    </source>
</evidence>
<dbReference type="GO" id="GO:0016682">
    <property type="term" value="F:oxidoreductase activity, acting on diphenols and related substances as donors, oxygen as acceptor"/>
    <property type="evidence" value="ECO:0007669"/>
    <property type="project" value="InterPro"/>
</dbReference>
<dbReference type="KEGG" id="fgu:SD28_00815"/>
<dbReference type="GO" id="GO:0020037">
    <property type="term" value="F:heme binding"/>
    <property type="evidence" value="ECO:0007669"/>
    <property type="project" value="InterPro"/>
</dbReference>
<evidence type="ECO:0000256" key="1">
    <source>
        <dbReference type="ARBA" id="ARBA00001970"/>
    </source>
</evidence>
<dbReference type="InterPro" id="IPR023616">
    <property type="entry name" value="Cyt_c_oxase-like_su1_dom"/>
</dbReference>